<organism evidence="4 5">
    <name type="scientific">Acidianus brierleyi</name>
    <dbReference type="NCBI Taxonomy" id="41673"/>
    <lineage>
        <taxon>Archaea</taxon>
        <taxon>Thermoproteota</taxon>
        <taxon>Thermoprotei</taxon>
        <taxon>Sulfolobales</taxon>
        <taxon>Sulfolobaceae</taxon>
        <taxon>Acidianus</taxon>
    </lineage>
</organism>
<dbReference type="AlphaFoldDB" id="A0A2U9IC15"/>
<keyword evidence="5" id="KW-1185">Reference proteome</keyword>
<dbReference type="Gene3D" id="3.40.228.10">
    <property type="entry name" value="Dimethylsulfoxide Reductase, domain 2"/>
    <property type="match status" value="1"/>
</dbReference>
<dbReference type="InterPro" id="IPR050612">
    <property type="entry name" value="Prok_Mopterin_Oxidored"/>
</dbReference>
<dbReference type="RefSeq" id="WP_110269445.1">
    <property type="nucleotide sequence ID" value="NZ_CP029289.2"/>
</dbReference>
<dbReference type="GO" id="GO:0016491">
    <property type="term" value="F:oxidoreductase activity"/>
    <property type="evidence" value="ECO:0007669"/>
    <property type="project" value="InterPro"/>
</dbReference>
<dbReference type="EMBL" id="CP029289">
    <property type="protein sequence ID" value="AWR93561.1"/>
    <property type="molecule type" value="Genomic_DNA"/>
</dbReference>
<gene>
    <name evidence="4" type="ORF">DFR85_01975</name>
</gene>
<keyword evidence="2" id="KW-0479">Metal-binding</keyword>
<evidence type="ECO:0000313" key="5">
    <source>
        <dbReference type="Proteomes" id="UP000248044"/>
    </source>
</evidence>
<dbReference type="Gene3D" id="3.30.2070.10">
    <property type="entry name" value="Formate dehydrogenase/DMSO reductase"/>
    <property type="match status" value="1"/>
</dbReference>
<reference evidence="4 5" key="1">
    <citation type="submission" date="2018-05" db="EMBL/GenBank/DDBJ databases">
        <title>Complete Genome Sequences of Extremely Thermoacidophilic, Metal-Mobilizing Type-Strain Members of the Archaeal Family Sulfolobaceae: Acidianus brierleyi DSM-1651T, Acidianus sulfidivorans DSM-18786T, Metallosphaera hakonensis DSM-7519T, and Metallosphaera prunae DSM-10039T.</title>
        <authorList>
            <person name="Counts J.A."/>
            <person name="Kelly R.M."/>
        </authorList>
    </citation>
    <scope>NUCLEOTIDE SEQUENCE [LARGE SCALE GENOMIC DNA]</scope>
    <source>
        <strain evidence="4 5">DSM 1651</strain>
    </source>
</reference>
<accession>A0A2U9IC15</accession>
<evidence type="ECO:0000259" key="3">
    <source>
        <dbReference type="Pfam" id="PF00384"/>
    </source>
</evidence>
<dbReference type="PANTHER" id="PTHR43742:SF6">
    <property type="entry name" value="OXIDOREDUCTASE YYAE-RELATED"/>
    <property type="match status" value="1"/>
</dbReference>
<feature type="domain" description="Molybdopterin oxidoreductase" evidence="3">
    <location>
        <begin position="45"/>
        <end position="377"/>
    </location>
</feature>
<protein>
    <submittedName>
        <fullName evidence="4">Dehydrogenase</fullName>
    </submittedName>
</protein>
<dbReference type="Gene3D" id="3.40.50.740">
    <property type="match status" value="1"/>
</dbReference>
<dbReference type="GeneID" id="36830885"/>
<keyword evidence="2" id="KW-0411">Iron-sulfur</keyword>
<evidence type="ECO:0000256" key="2">
    <source>
        <dbReference type="ARBA" id="ARBA00023014"/>
    </source>
</evidence>
<evidence type="ECO:0000313" key="4">
    <source>
        <dbReference type="EMBL" id="AWR93561.1"/>
    </source>
</evidence>
<dbReference type="PANTHER" id="PTHR43742">
    <property type="entry name" value="TRIMETHYLAMINE-N-OXIDE REDUCTASE"/>
    <property type="match status" value="1"/>
</dbReference>
<dbReference type="InterPro" id="IPR006656">
    <property type="entry name" value="Mopterin_OxRdtase"/>
</dbReference>
<name>A0A2U9IC15_9CREN</name>
<dbReference type="SUPFAM" id="SSF53706">
    <property type="entry name" value="Formate dehydrogenase/DMSO reductase, domains 1-3"/>
    <property type="match status" value="1"/>
</dbReference>
<dbReference type="Proteomes" id="UP000248044">
    <property type="component" value="Chromosome"/>
</dbReference>
<dbReference type="GO" id="GO:0051536">
    <property type="term" value="F:iron-sulfur cluster binding"/>
    <property type="evidence" value="ECO:0007669"/>
    <property type="project" value="UniProtKB-KW"/>
</dbReference>
<dbReference type="Pfam" id="PF00384">
    <property type="entry name" value="Molybdopterin"/>
    <property type="match status" value="1"/>
</dbReference>
<keyword evidence="1" id="KW-0408">Iron</keyword>
<dbReference type="OrthoDB" id="23466at2157"/>
<sequence>MIACTRDCYDTCIFDNKYKPLNIFPINGFTCSRGIMDIKRNSINRIEYPIIDGKEVSLHTAIEQIARVIKGVEDKSKILHIDYDGNQGLLTWYYPSRLWNVIGASTTDYSICSLEGHEAIKQIYGTSFGALPEDFLKFNTVVFWGSESAISFIHGWKILKNKFKVTIDVRLSETARRSDKYYIIKPGSDVFLAIGILKFLLKNKKIENIKNLDLYNVSDISQITGISEDKIEELANFYSETKPLTIIGFALGRSLNGGNAISTISLIPYLLGIQHGFFYSNSQGWGIDFDYLRGLHLARPSKIVSMAEIGDKIDEFQVIFVWNSNPIVSLPGGNKIVEKVREGKVILIVHDPFWSETAKIANIVIPASTFLEKEDVVYSYWHQYLVYNEPILPKKGITEIEFINLLSKELNIQHSLLEESPWNAVDYSLRKTGITVDLLKKEKITKITPKITYNVKVTIPHPNELIKPSGDFIVYSAHPNYTNSQFKEVYGAKTAVIYNSSFEGYGYITSTSGKLKVRFKKDNKIPSGVYFVFKNSLLTDEGISINSIIPSNKGKYGGPLLNVNLKIDFLKN</sequence>
<proteinExistence type="predicted"/>
<evidence type="ECO:0000256" key="1">
    <source>
        <dbReference type="ARBA" id="ARBA00023004"/>
    </source>
</evidence>
<dbReference type="KEGG" id="abri:DFR85_01975"/>